<evidence type="ECO:0000313" key="2">
    <source>
        <dbReference type="EMBL" id="PXX53930.1"/>
    </source>
</evidence>
<reference evidence="2 3" key="1">
    <citation type="submission" date="2018-05" db="EMBL/GenBank/DDBJ databases">
        <title>Genomic Encyclopedia of Type Strains, Phase IV (KMG-IV): sequencing the most valuable type-strain genomes for metagenomic binning, comparative biology and taxonomic classification.</title>
        <authorList>
            <person name="Goeker M."/>
        </authorList>
    </citation>
    <scope>NUCLEOTIDE SEQUENCE [LARGE SCALE GENOMIC DNA]</scope>
    <source>
        <strain evidence="2 3">DSM 44704</strain>
    </source>
</reference>
<name>A0A318JSE0_9NOCA</name>
<gene>
    <name evidence="2" type="ORF">DFR70_12651</name>
</gene>
<evidence type="ECO:0000256" key="1">
    <source>
        <dbReference type="SAM" id="Phobius"/>
    </source>
</evidence>
<keyword evidence="1" id="KW-0472">Membrane</keyword>
<keyword evidence="3" id="KW-1185">Reference proteome</keyword>
<accession>A0A318JSE0</accession>
<keyword evidence="1" id="KW-0812">Transmembrane</keyword>
<protein>
    <submittedName>
        <fullName evidence="2">Uncharacterized protein</fullName>
    </submittedName>
</protein>
<proteinExistence type="predicted"/>
<organism evidence="2 3">
    <name type="scientific">Nocardia tenerifensis</name>
    <dbReference type="NCBI Taxonomy" id="228006"/>
    <lineage>
        <taxon>Bacteria</taxon>
        <taxon>Bacillati</taxon>
        <taxon>Actinomycetota</taxon>
        <taxon>Actinomycetes</taxon>
        <taxon>Mycobacteriales</taxon>
        <taxon>Nocardiaceae</taxon>
        <taxon>Nocardia</taxon>
    </lineage>
</organism>
<feature type="transmembrane region" description="Helical" evidence="1">
    <location>
        <begin position="39"/>
        <end position="55"/>
    </location>
</feature>
<dbReference type="AlphaFoldDB" id="A0A318JSE0"/>
<comment type="caution">
    <text evidence="2">The sequence shown here is derived from an EMBL/GenBank/DDBJ whole genome shotgun (WGS) entry which is preliminary data.</text>
</comment>
<keyword evidence="1" id="KW-1133">Transmembrane helix</keyword>
<dbReference type="EMBL" id="QJKF01000026">
    <property type="protein sequence ID" value="PXX53930.1"/>
    <property type="molecule type" value="Genomic_DNA"/>
</dbReference>
<evidence type="ECO:0000313" key="3">
    <source>
        <dbReference type="Proteomes" id="UP000247569"/>
    </source>
</evidence>
<dbReference type="OrthoDB" id="424133at85007"/>
<sequence length="221" mass="24297">MSVLTRSDLVPVAVVVVNIVVLGHGFIDAVGRGDRPAVAGYSATFIGLYVMFRWWRRERRAWWHSPEFRACHAEFVSRLTALTGSGSYLAWHAGTRQWLKATAHTTLWTVLGSGRRYFTVDVVDDPEPSLGSGETTELDYSTSRCFLVFPTHPRIDIHVAGALEDPQTGTRQSVAGAGRRGSTVRAVLARLRTPAAARVASTSDIDVLLELLDSAEPRAHR</sequence>
<feature type="transmembrane region" description="Helical" evidence="1">
    <location>
        <begin position="9"/>
        <end position="27"/>
    </location>
</feature>
<dbReference type="Proteomes" id="UP000247569">
    <property type="component" value="Unassembled WGS sequence"/>
</dbReference>
<dbReference type="RefSeq" id="WP_040740670.1">
    <property type="nucleotide sequence ID" value="NZ_QJKF01000026.1"/>
</dbReference>